<feature type="transmembrane region" description="Helical" evidence="2">
    <location>
        <begin position="182"/>
        <end position="200"/>
    </location>
</feature>
<protein>
    <recommendedName>
        <fullName evidence="5">DUF3995 domain-containing protein</fullName>
    </recommendedName>
</protein>
<evidence type="ECO:0000313" key="3">
    <source>
        <dbReference type="EMBL" id="MDP9869768.1"/>
    </source>
</evidence>
<feature type="region of interest" description="Disordered" evidence="1">
    <location>
        <begin position="1"/>
        <end position="22"/>
    </location>
</feature>
<sequence>MLSRTVRGRPSAAGGPAPGAPARADGLTGAALGLVVLYGALRVHWQSGHMPEHLSPVGPDLVVFTGWWAVVLCALAALALTVMMTARLSGLPRRLLLVGAGAVSTALVAAGALLLLDVVGGILPGLGVGFYPLGALSRAACVGSGILLGRAARTYRRGTRPGCAGCGSTETSAGRLDRTPGWAFWAAYAAVAGCLVRIIAQVCVGFDESPFAGGVSMVLFEIGFLLGGLLLPAALVHGWGRVWPRWVPGLAGRPVPRRLVLWPAVGVSGGLVVYFGLMFLTMVFERLNGRAPFPPEGGLDLPEIFFWAAVPGYLIWGAGMAVAALAYARRTRLPCGTCGR</sequence>
<keyword evidence="2" id="KW-1133">Transmembrane helix</keyword>
<feature type="compositionally biased region" description="Low complexity" evidence="1">
    <location>
        <begin position="8"/>
        <end position="22"/>
    </location>
</feature>
<evidence type="ECO:0000313" key="4">
    <source>
        <dbReference type="Proteomes" id="UP001230426"/>
    </source>
</evidence>
<feature type="transmembrane region" description="Helical" evidence="2">
    <location>
        <begin position="259"/>
        <end position="284"/>
    </location>
</feature>
<name>A0ABT9RL16_9ACTN</name>
<reference evidence="3 4" key="1">
    <citation type="submission" date="2023-07" db="EMBL/GenBank/DDBJ databases">
        <title>Sequencing the genomes of 1000 actinobacteria strains.</title>
        <authorList>
            <person name="Klenk H.-P."/>
        </authorList>
    </citation>
    <scope>NUCLEOTIDE SEQUENCE [LARGE SCALE GENOMIC DNA]</scope>
    <source>
        <strain evidence="3 4">DSM 44109</strain>
    </source>
</reference>
<evidence type="ECO:0000256" key="2">
    <source>
        <dbReference type="SAM" id="Phobius"/>
    </source>
</evidence>
<feature type="transmembrane region" description="Helical" evidence="2">
    <location>
        <begin position="304"/>
        <end position="327"/>
    </location>
</feature>
<dbReference type="EMBL" id="JAUSRB010000002">
    <property type="protein sequence ID" value="MDP9869768.1"/>
    <property type="molecule type" value="Genomic_DNA"/>
</dbReference>
<keyword evidence="4" id="KW-1185">Reference proteome</keyword>
<comment type="caution">
    <text evidence="3">The sequence shown here is derived from an EMBL/GenBank/DDBJ whole genome shotgun (WGS) entry which is preliminary data.</text>
</comment>
<dbReference type="Proteomes" id="UP001230426">
    <property type="component" value="Unassembled WGS sequence"/>
</dbReference>
<accession>A0ABT9RL16</accession>
<feature type="transmembrane region" description="Helical" evidence="2">
    <location>
        <begin position="95"/>
        <end position="116"/>
    </location>
</feature>
<dbReference type="RefSeq" id="WP_306874069.1">
    <property type="nucleotide sequence ID" value="NZ_JAUSRB010000002.1"/>
</dbReference>
<feature type="transmembrane region" description="Helical" evidence="2">
    <location>
        <begin position="128"/>
        <end position="148"/>
    </location>
</feature>
<evidence type="ECO:0000256" key="1">
    <source>
        <dbReference type="SAM" id="MobiDB-lite"/>
    </source>
</evidence>
<feature type="transmembrane region" description="Helical" evidence="2">
    <location>
        <begin position="20"/>
        <end position="41"/>
    </location>
</feature>
<keyword evidence="2" id="KW-0812">Transmembrane</keyword>
<feature type="transmembrane region" description="Helical" evidence="2">
    <location>
        <begin position="212"/>
        <end position="238"/>
    </location>
</feature>
<gene>
    <name evidence="3" type="ORF">J2S55_009034</name>
</gene>
<keyword evidence="2" id="KW-0472">Membrane</keyword>
<organism evidence="3 4">
    <name type="scientific">Streptosporangium brasiliense</name>
    <dbReference type="NCBI Taxonomy" id="47480"/>
    <lineage>
        <taxon>Bacteria</taxon>
        <taxon>Bacillati</taxon>
        <taxon>Actinomycetota</taxon>
        <taxon>Actinomycetes</taxon>
        <taxon>Streptosporangiales</taxon>
        <taxon>Streptosporangiaceae</taxon>
        <taxon>Streptosporangium</taxon>
    </lineage>
</organism>
<proteinExistence type="predicted"/>
<feature type="transmembrane region" description="Helical" evidence="2">
    <location>
        <begin position="61"/>
        <end position="83"/>
    </location>
</feature>
<evidence type="ECO:0008006" key="5">
    <source>
        <dbReference type="Google" id="ProtNLM"/>
    </source>
</evidence>